<dbReference type="InterPro" id="IPR004797">
    <property type="entry name" value="Competence_ComEC/Rec2"/>
</dbReference>
<reference evidence="8 9" key="1">
    <citation type="submission" date="2016-11" db="EMBL/GenBank/DDBJ databases">
        <authorList>
            <person name="Jaros S."/>
            <person name="Januszkiewicz K."/>
            <person name="Wedrychowicz H."/>
        </authorList>
    </citation>
    <scope>NUCLEOTIDE SEQUENCE [LARGE SCALE GENOMIC DNA]</scope>
    <source>
        <strain evidence="8 9">IBRC-M 10683</strain>
    </source>
</reference>
<dbReference type="OrthoDB" id="9761531at2"/>
<dbReference type="SUPFAM" id="SSF56281">
    <property type="entry name" value="Metallo-hydrolase/oxidoreductase"/>
    <property type="match status" value="1"/>
</dbReference>
<dbReference type="STRING" id="930117.SAMN05216225_1002107"/>
<evidence type="ECO:0000259" key="7">
    <source>
        <dbReference type="SMART" id="SM00849"/>
    </source>
</evidence>
<dbReference type="GO" id="GO:0005886">
    <property type="term" value="C:plasma membrane"/>
    <property type="evidence" value="ECO:0007669"/>
    <property type="project" value="UniProtKB-SubCell"/>
</dbReference>
<dbReference type="Pfam" id="PF00753">
    <property type="entry name" value="Lactamase_B"/>
    <property type="match status" value="1"/>
</dbReference>
<feature type="transmembrane region" description="Helical" evidence="6">
    <location>
        <begin position="307"/>
        <end position="324"/>
    </location>
</feature>
<name>A0A1M5DL94_9BACI</name>
<protein>
    <submittedName>
        <fullName evidence="8">Competence protein ComEC</fullName>
    </submittedName>
</protein>
<dbReference type="CDD" id="cd07731">
    <property type="entry name" value="ComA-like_MBL-fold"/>
    <property type="match status" value="1"/>
</dbReference>
<feature type="transmembrane region" description="Helical" evidence="6">
    <location>
        <begin position="282"/>
        <end position="300"/>
    </location>
</feature>
<evidence type="ECO:0000313" key="9">
    <source>
        <dbReference type="Proteomes" id="UP000183988"/>
    </source>
</evidence>
<dbReference type="SMART" id="SM00849">
    <property type="entry name" value="Lactamase_B"/>
    <property type="match status" value="1"/>
</dbReference>
<keyword evidence="9" id="KW-1185">Reference proteome</keyword>
<evidence type="ECO:0000256" key="5">
    <source>
        <dbReference type="ARBA" id="ARBA00023136"/>
    </source>
</evidence>
<dbReference type="AlphaFoldDB" id="A0A1M5DL94"/>
<dbReference type="Pfam" id="PF03772">
    <property type="entry name" value="Competence"/>
    <property type="match status" value="1"/>
</dbReference>
<dbReference type="PANTHER" id="PTHR30619:SF1">
    <property type="entry name" value="RECOMBINATION PROTEIN 2"/>
    <property type="match status" value="1"/>
</dbReference>
<feature type="transmembrane region" description="Helical" evidence="6">
    <location>
        <begin position="231"/>
        <end position="253"/>
    </location>
</feature>
<dbReference type="RefSeq" id="WP_072887864.1">
    <property type="nucleotide sequence ID" value="NZ_FQVW01000002.1"/>
</dbReference>
<dbReference type="Proteomes" id="UP000183988">
    <property type="component" value="Unassembled WGS sequence"/>
</dbReference>
<proteinExistence type="predicted"/>
<keyword evidence="2" id="KW-1003">Cell membrane</keyword>
<evidence type="ECO:0000256" key="3">
    <source>
        <dbReference type="ARBA" id="ARBA00022692"/>
    </source>
</evidence>
<dbReference type="InterPro" id="IPR025405">
    <property type="entry name" value="DUF4131"/>
</dbReference>
<dbReference type="NCBIfam" id="TIGR00360">
    <property type="entry name" value="ComEC_N-term"/>
    <property type="match status" value="1"/>
</dbReference>
<evidence type="ECO:0000256" key="6">
    <source>
        <dbReference type="SAM" id="Phobius"/>
    </source>
</evidence>
<feature type="transmembrane region" description="Helical" evidence="6">
    <location>
        <begin position="358"/>
        <end position="376"/>
    </location>
</feature>
<evidence type="ECO:0000256" key="2">
    <source>
        <dbReference type="ARBA" id="ARBA00022475"/>
    </source>
</evidence>
<dbReference type="EMBL" id="FQVW01000002">
    <property type="protein sequence ID" value="SHF67532.1"/>
    <property type="molecule type" value="Genomic_DNA"/>
</dbReference>
<keyword evidence="3 6" id="KW-0812">Transmembrane</keyword>
<feature type="domain" description="Metallo-beta-lactamase" evidence="7">
    <location>
        <begin position="499"/>
        <end position="711"/>
    </location>
</feature>
<dbReference type="Gene3D" id="3.60.15.10">
    <property type="entry name" value="Ribonuclease Z/Hydroxyacylglutathione hydrolase-like"/>
    <property type="match status" value="1"/>
</dbReference>
<dbReference type="NCBIfam" id="TIGR00361">
    <property type="entry name" value="ComEC_Rec2"/>
    <property type="match status" value="1"/>
</dbReference>
<comment type="subcellular location">
    <subcellularLocation>
        <location evidence="1">Cell membrane</location>
        <topology evidence="1">Multi-pass membrane protein</topology>
    </subcellularLocation>
</comment>
<dbReference type="InterPro" id="IPR035681">
    <property type="entry name" value="ComA-like_MBL"/>
</dbReference>
<keyword evidence="4 6" id="KW-1133">Transmembrane helix</keyword>
<feature type="transmembrane region" description="Helical" evidence="6">
    <location>
        <begin position="451"/>
        <end position="468"/>
    </location>
</feature>
<dbReference type="InterPro" id="IPR052159">
    <property type="entry name" value="Competence_DNA_uptake"/>
</dbReference>
<feature type="transmembrane region" description="Helical" evidence="6">
    <location>
        <begin position="46"/>
        <end position="64"/>
    </location>
</feature>
<evidence type="ECO:0000256" key="1">
    <source>
        <dbReference type="ARBA" id="ARBA00004651"/>
    </source>
</evidence>
<feature type="transmembrane region" description="Helical" evidence="6">
    <location>
        <begin position="6"/>
        <end position="39"/>
    </location>
</feature>
<dbReference type="InterPro" id="IPR036866">
    <property type="entry name" value="RibonucZ/Hydroxyglut_hydro"/>
</dbReference>
<evidence type="ECO:0000256" key="4">
    <source>
        <dbReference type="ARBA" id="ARBA00022989"/>
    </source>
</evidence>
<dbReference type="InterPro" id="IPR001279">
    <property type="entry name" value="Metallo-B-lactamas"/>
</dbReference>
<accession>A0A1M5DL94</accession>
<feature type="transmembrane region" description="Helical" evidence="6">
    <location>
        <begin position="480"/>
        <end position="496"/>
    </location>
</feature>
<gene>
    <name evidence="8" type="ORF">SAMN05216225_1002107</name>
</gene>
<dbReference type="PANTHER" id="PTHR30619">
    <property type="entry name" value="DNA INTERNALIZATION/COMPETENCE PROTEIN COMEC/REC2"/>
    <property type="match status" value="1"/>
</dbReference>
<feature type="transmembrane region" description="Helical" evidence="6">
    <location>
        <begin position="260"/>
        <end position="276"/>
    </location>
</feature>
<dbReference type="Pfam" id="PF13567">
    <property type="entry name" value="DUF4131"/>
    <property type="match status" value="1"/>
</dbReference>
<dbReference type="GO" id="GO:0030420">
    <property type="term" value="P:establishment of competence for transformation"/>
    <property type="evidence" value="ECO:0007669"/>
    <property type="project" value="InterPro"/>
</dbReference>
<organism evidence="8 9">
    <name type="scientific">Ornithinibacillus halophilus</name>
    <dbReference type="NCBI Taxonomy" id="930117"/>
    <lineage>
        <taxon>Bacteria</taxon>
        <taxon>Bacillati</taxon>
        <taxon>Bacillota</taxon>
        <taxon>Bacilli</taxon>
        <taxon>Bacillales</taxon>
        <taxon>Bacillaceae</taxon>
        <taxon>Ornithinibacillus</taxon>
    </lineage>
</organism>
<feature type="transmembrane region" description="Helical" evidence="6">
    <location>
        <begin position="382"/>
        <end position="406"/>
    </location>
</feature>
<dbReference type="InterPro" id="IPR004477">
    <property type="entry name" value="ComEC_N"/>
</dbReference>
<keyword evidence="5 6" id="KW-0472">Membrane</keyword>
<evidence type="ECO:0000313" key="8">
    <source>
        <dbReference type="EMBL" id="SHF67532.1"/>
    </source>
</evidence>
<sequence length="758" mass="86153">MKGYWHIVAITMALSAMFIVTDHMLWLVSLPIFLLILYLQKRLGKIAFILSLASILFFIFYIPSVKDSSDEFQFTKPIIGKITTSIHQSTTNINFRIKEESTNEQIQVTYFTSDQDYDLVGIQYGAVCEIQGDIEPVNGARNPGEFDYSHYLLTQGVSHQVIIESLSQINCETNTSILSSIFSFRDVLRKKVSEAYSEEISAWIYALVLGDDSHLSQDIIELFQRWSLSHLLAISGLHIGIIISVVFFILVKLNLCTKERAYNVLVLFLPCYALLAGGEPSVWRASLMVIFVILMAKFKWKTSTTDIISIVFIFLLILNPHYIYHIGFQFSFIVTFAILLSKSWILESNSIFWQMLRISFISQMILIPLQVTYFYYIQPLSILLNMIVVPYFSLVFIPLLFLLFILSPFHVITTHIATLLVKIHENSFLSLLKMIDYHLSFPWVVGSFPNLIIVIVYFVMAFLLMHFINQNKLSHAFKQGVGIVLLIVVIVLKPYFSPYGTVTVLDIGQGDAIVIELPYRKGVIFIDAGGTFSFEDGQATDKVFKQIIRPFLFKKGISKIDAVFLSHEDEDHVGSVDFMVDSFIIDTIFISDNFTLSMEQESHWKNSGTEIVRVGKGNVVHVNSQDFYVMGGSESYGNSNDNSLVLFSEIGGRKWLFTGDISKHVERNLLLDHPDLKVDVLKVAHHGSNTSTDPTFIKQIEPDVALISVGVNNMYGHPSYEVINTLDDENVQILRTDHDGAIIFHYTNEAGTFYRFLP</sequence>